<dbReference type="Proteomes" id="UP000272015">
    <property type="component" value="Unassembled WGS sequence"/>
</dbReference>
<keyword evidence="1" id="KW-0812">Transmembrane</keyword>
<evidence type="ECO:0000313" key="2">
    <source>
        <dbReference type="EMBL" id="RJT87662.1"/>
    </source>
</evidence>
<evidence type="ECO:0000313" key="3">
    <source>
        <dbReference type="Proteomes" id="UP000272015"/>
    </source>
</evidence>
<organism evidence="2 3">
    <name type="scientific">Cryobacterium melibiosiphilum</name>
    <dbReference type="NCBI Taxonomy" id="995039"/>
    <lineage>
        <taxon>Bacteria</taxon>
        <taxon>Bacillati</taxon>
        <taxon>Actinomycetota</taxon>
        <taxon>Actinomycetes</taxon>
        <taxon>Micrococcales</taxon>
        <taxon>Microbacteriaceae</taxon>
        <taxon>Cryobacterium</taxon>
    </lineage>
</organism>
<keyword evidence="1" id="KW-0472">Membrane</keyword>
<gene>
    <name evidence="2" type="ORF">D6T64_13770</name>
</gene>
<proteinExistence type="predicted"/>
<name>A0A3A5MDV1_9MICO</name>
<feature type="transmembrane region" description="Helical" evidence="1">
    <location>
        <begin position="20"/>
        <end position="45"/>
    </location>
</feature>
<dbReference type="EMBL" id="QZVS01000088">
    <property type="protein sequence ID" value="RJT87662.1"/>
    <property type="molecule type" value="Genomic_DNA"/>
</dbReference>
<dbReference type="RefSeq" id="WP_119975253.1">
    <property type="nucleotide sequence ID" value="NZ_JBHSQA010000014.1"/>
</dbReference>
<feature type="transmembrane region" description="Helical" evidence="1">
    <location>
        <begin position="105"/>
        <end position="127"/>
    </location>
</feature>
<evidence type="ECO:0000256" key="1">
    <source>
        <dbReference type="SAM" id="Phobius"/>
    </source>
</evidence>
<keyword evidence="1" id="KW-1133">Transmembrane helix</keyword>
<keyword evidence="3" id="KW-1185">Reference proteome</keyword>
<reference evidence="2 3" key="1">
    <citation type="submission" date="2018-09" db="EMBL/GenBank/DDBJ databases">
        <title>Novel species of Cryobacterium.</title>
        <authorList>
            <person name="Liu Q."/>
            <person name="Xin Y.-H."/>
        </authorList>
    </citation>
    <scope>NUCLEOTIDE SEQUENCE [LARGE SCALE GENOMIC DNA]</scope>
    <source>
        <strain evidence="2 3">Hh39</strain>
    </source>
</reference>
<dbReference type="AlphaFoldDB" id="A0A3A5MDV1"/>
<dbReference type="OrthoDB" id="5198533at2"/>
<sequence>MTWYSDFGPRRTRQIIGDVIALGLIAGWVWLGLAVYTLIAGLATFGRQMEEAGRGFSATMTEAGTTLGRVPLIGGGIKAPFASASSAGVSLEAAGQSQQVAVNQFALGLGIGIAALPIIMILLLWLLPRIRFARKSGQLKAAVRAGVGVDLLALRALATQKVSTLSTIDPDAMAAWRRGDPGVMRALAQLELKSSGVRLRER</sequence>
<protein>
    <submittedName>
        <fullName evidence="2">Uncharacterized protein</fullName>
    </submittedName>
</protein>
<accession>A0A3A5MDV1</accession>
<comment type="caution">
    <text evidence="2">The sequence shown here is derived from an EMBL/GenBank/DDBJ whole genome shotgun (WGS) entry which is preliminary data.</text>
</comment>